<name>A0AAW2JI29_SESRA</name>
<sequence length="79" mass="8974">KSPKYKKNYPDEPPVENEDEISKVQKENVLRESEEEGTKTELKDKEVVPPAGSPPIAAEIPLRFPSRRLDQVNLMSCSH</sequence>
<feature type="non-terminal residue" evidence="2">
    <location>
        <position position="1"/>
    </location>
</feature>
<reference evidence="2" key="2">
    <citation type="journal article" date="2024" name="Plant">
        <title>Genomic evolution and insights into agronomic trait innovations of Sesamum species.</title>
        <authorList>
            <person name="Miao H."/>
            <person name="Wang L."/>
            <person name="Qu L."/>
            <person name="Liu H."/>
            <person name="Sun Y."/>
            <person name="Le M."/>
            <person name="Wang Q."/>
            <person name="Wei S."/>
            <person name="Zheng Y."/>
            <person name="Lin W."/>
            <person name="Duan Y."/>
            <person name="Cao H."/>
            <person name="Xiong S."/>
            <person name="Wang X."/>
            <person name="Wei L."/>
            <person name="Li C."/>
            <person name="Ma Q."/>
            <person name="Ju M."/>
            <person name="Zhao R."/>
            <person name="Li G."/>
            <person name="Mu C."/>
            <person name="Tian Q."/>
            <person name="Mei H."/>
            <person name="Zhang T."/>
            <person name="Gao T."/>
            <person name="Zhang H."/>
        </authorList>
    </citation>
    <scope>NUCLEOTIDE SEQUENCE</scope>
    <source>
        <strain evidence="2">G02</strain>
    </source>
</reference>
<evidence type="ECO:0000256" key="1">
    <source>
        <dbReference type="SAM" id="MobiDB-lite"/>
    </source>
</evidence>
<accession>A0AAW2JI29</accession>
<dbReference type="AlphaFoldDB" id="A0AAW2JI29"/>
<gene>
    <name evidence="2" type="ORF">Sradi_6900000</name>
</gene>
<evidence type="ECO:0000313" key="2">
    <source>
        <dbReference type="EMBL" id="KAL0294194.1"/>
    </source>
</evidence>
<organism evidence="2">
    <name type="scientific">Sesamum radiatum</name>
    <name type="common">Black benniseed</name>
    <dbReference type="NCBI Taxonomy" id="300843"/>
    <lineage>
        <taxon>Eukaryota</taxon>
        <taxon>Viridiplantae</taxon>
        <taxon>Streptophyta</taxon>
        <taxon>Embryophyta</taxon>
        <taxon>Tracheophyta</taxon>
        <taxon>Spermatophyta</taxon>
        <taxon>Magnoliopsida</taxon>
        <taxon>eudicotyledons</taxon>
        <taxon>Gunneridae</taxon>
        <taxon>Pentapetalae</taxon>
        <taxon>asterids</taxon>
        <taxon>lamiids</taxon>
        <taxon>Lamiales</taxon>
        <taxon>Pedaliaceae</taxon>
        <taxon>Sesamum</taxon>
    </lineage>
</organism>
<dbReference type="EMBL" id="JACGWJ010000213">
    <property type="protein sequence ID" value="KAL0294194.1"/>
    <property type="molecule type" value="Genomic_DNA"/>
</dbReference>
<feature type="compositionally biased region" description="Basic and acidic residues" evidence="1">
    <location>
        <begin position="20"/>
        <end position="47"/>
    </location>
</feature>
<reference evidence="2" key="1">
    <citation type="submission" date="2020-06" db="EMBL/GenBank/DDBJ databases">
        <authorList>
            <person name="Li T."/>
            <person name="Hu X."/>
            <person name="Zhang T."/>
            <person name="Song X."/>
            <person name="Zhang H."/>
            <person name="Dai N."/>
            <person name="Sheng W."/>
            <person name="Hou X."/>
            <person name="Wei L."/>
        </authorList>
    </citation>
    <scope>NUCLEOTIDE SEQUENCE</scope>
    <source>
        <strain evidence="2">G02</strain>
        <tissue evidence="2">Leaf</tissue>
    </source>
</reference>
<comment type="caution">
    <text evidence="2">The sequence shown here is derived from an EMBL/GenBank/DDBJ whole genome shotgun (WGS) entry which is preliminary data.</text>
</comment>
<protein>
    <submittedName>
        <fullName evidence="2">Uncharacterized protein</fullName>
    </submittedName>
</protein>
<feature type="region of interest" description="Disordered" evidence="1">
    <location>
        <begin position="1"/>
        <end position="59"/>
    </location>
</feature>
<proteinExistence type="predicted"/>